<dbReference type="InterPro" id="IPR016215">
    <property type="entry name" value="NTA_MOA"/>
</dbReference>
<dbReference type="NCBIfam" id="TIGR03860">
    <property type="entry name" value="FMN_nitrolo"/>
    <property type="match status" value="1"/>
</dbReference>
<feature type="binding site" evidence="6">
    <location>
        <position position="227"/>
    </location>
    <ligand>
        <name>FMN</name>
        <dbReference type="ChEBI" id="CHEBI:58210"/>
    </ligand>
</feature>
<dbReference type="PIRSF" id="PIRSF000337">
    <property type="entry name" value="NTA_MOA"/>
    <property type="match status" value="1"/>
</dbReference>
<dbReference type="PANTHER" id="PTHR30011">
    <property type="entry name" value="ALKANESULFONATE MONOOXYGENASE-RELATED"/>
    <property type="match status" value="1"/>
</dbReference>
<organism evidence="8 9">
    <name type="scientific">Mucilaginibacter paludis DSM 18603</name>
    <dbReference type="NCBI Taxonomy" id="714943"/>
    <lineage>
        <taxon>Bacteria</taxon>
        <taxon>Pseudomonadati</taxon>
        <taxon>Bacteroidota</taxon>
        <taxon>Sphingobacteriia</taxon>
        <taxon>Sphingobacteriales</taxon>
        <taxon>Sphingobacteriaceae</taxon>
        <taxon>Mucilaginibacter</taxon>
    </lineage>
</organism>
<feature type="binding site" evidence="6">
    <location>
        <position position="60"/>
    </location>
    <ligand>
        <name>FMN</name>
        <dbReference type="ChEBI" id="CHEBI:58210"/>
    </ligand>
</feature>
<dbReference type="Gene3D" id="3.20.20.30">
    <property type="entry name" value="Luciferase-like domain"/>
    <property type="match status" value="1"/>
</dbReference>
<dbReference type="InterPro" id="IPR011251">
    <property type="entry name" value="Luciferase-like_dom"/>
</dbReference>
<gene>
    <name evidence="8" type="ORF">Mucpa_4837</name>
</gene>
<dbReference type="InterPro" id="IPR051260">
    <property type="entry name" value="Diverse_substr_monoxygenases"/>
</dbReference>
<keyword evidence="3" id="KW-0560">Oxidoreductase</keyword>
<dbReference type="RefSeq" id="WP_008509888.1">
    <property type="nucleotide sequence ID" value="NZ_CM001403.1"/>
</dbReference>
<evidence type="ECO:0000313" key="8">
    <source>
        <dbReference type="EMBL" id="EHQ28922.1"/>
    </source>
</evidence>
<feature type="domain" description="Luciferase-like" evidence="7">
    <location>
        <begin position="22"/>
        <end position="382"/>
    </location>
</feature>
<evidence type="ECO:0000313" key="9">
    <source>
        <dbReference type="Proteomes" id="UP000002774"/>
    </source>
</evidence>
<name>H1Y5B1_9SPHI</name>
<evidence type="ECO:0000256" key="4">
    <source>
        <dbReference type="ARBA" id="ARBA00023033"/>
    </source>
</evidence>
<dbReference type="EMBL" id="CM001403">
    <property type="protein sequence ID" value="EHQ28922.1"/>
    <property type="molecule type" value="Genomic_DNA"/>
</dbReference>
<keyword evidence="2 6" id="KW-0288">FMN</keyword>
<dbReference type="PANTHER" id="PTHR30011:SF16">
    <property type="entry name" value="C2H2 FINGER DOMAIN TRANSCRIPTION FACTOR (EUROFUNG)-RELATED"/>
    <property type="match status" value="1"/>
</dbReference>
<reference evidence="8" key="1">
    <citation type="submission" date="2011-09" db="EMBL/GenBank/DDBJ databases">
        <title>The permanent draft genome of Mucilaginibacter paludis DSM 18603.</title>
        <authorList>
            <consortium name="US DOE Joint Genome Institute (JGI-PGF)"/>
            <person name="Lucas S."/>
            <person name="Han J."/>
            <person name="Lapidus A."/>
            <person name="Bruce D."/>
            <person name="Goodwin L."/>
            <person name="Pitluck S."/>
            <person name="Peters L."/>
            <person name="Kyrpides N."/>
            <person name="Mavromatis K."/>
            <person name="Ivanova N."/>
            <person name="Mikhailova N."/>
            <person name="Held B."/>
            <person name="Detter J.C."/>
            <person name="Tapia R."/>
            <person name="Han C."/>
            <person name="Land M."/>
            <person name="Hauser L."/>
            <person name="Markowitz V."/>
            <person name="Cheng J.-F."/>
            <person name="Hugenholtz P."/>
            <person name="Woyke T."/>
            <person name="Wu D."/>
            <person name="Tindall B."/>
            <person name="Brambilla E."/>
            <person name="Klenk H.-P."/>
            <person name="Eisen J.A."/>
        </authorList>
    </citation>
    <scope>NUCLEOTIDE SEQUENCE [LARGE SCALE GENOMIC DNA]</scope>
    <source>
        <strain evidence="8">DSM 18603</strain>
    </source>
</reference>
<keyword evidence="1 6" id="KW-0285">Flavoprotein</keyword>
<evidence type="ECO:0000256" key="5">
    <source>
        <dbReference type="ARBA" id="ARBA00033748"/>
    </source>
</evidence>
<dbReference type="Pfam" id="PF00296">
    <property type="entry name" value="Bac_luciferase"/>
    <property type="match status" value="1"/>
</dbReference>
<feature type="binding site" evidence="6">
    <location>
        <position position="156"/>
    </location>
    <ligand>
        <name>FMN</name>
        <dbReference type="ChEBI" id="CHEBI:58210"/>
    </ligand>
</feature>
<dbReference type="CDD" id="cd01095">
    <property type="entry name" value="Nitrilotriacetate_monoxgenase"/>
    <property type="match status" value="1"/>
</dbReference>
<dbReference type="Proteomes" id="UP000002774">
    <property type="component" value="Chromosome"/>
</dbReference>
<dbReference type="AlphaFoldDB" id="H1Y5B1"/>
<comment type="similarity">
    <text evidence="5">Belongs to the NtaA/SnaA/DszA monooxygenase family.</text>
</comment>
<proteinExistence type="inferred from homology"/>
<sequence length="449" mass="50626">MSNQVNRQMHLNAFIMGTGQHLAAWRHPLSQRDGVFSISHYKQVAQIAEKGLFDALFFADNLGLQPAPPESRAQNANFFSLEPITLLSYLSAVTEHIGLISTVSASYLEPFHLARKFASLDHISNGRAGWNLVTSATDFEARNFALDNQRDHSLRYRRAAEYAKIVKGLWDSFEDDAFTFNKESAQFYQPDKLHELNYRGEHFTVKGPLHIRRPVQGYPVMVQAGSSEDGQELAAETAEVVFTAQQTLQDAVAFYQGLKSRLAKYGRREDELLILPGVYPVIGKTEQEAKAKYQQLQDLIPEASGLLLIHHFGLDVTKYGPDDPFPELPHSEGFQSRIKLLYELALRENLTIRQVFQRVAGGRGHWTIFGTPASIADQLEEWFTNFAADGFNVMPPLLPSGLSEFVEQVIPELQGRGLFRTAYEGRTLRENLGLKRPQNQYAGYTSNTF</sequence>
<dbReference type="SUPFAM" id="SSF51679">
    <property type="entry name" value="Bacterial luciferase-like"/>
    <property type="match status" value="1"/>
</dbReference>
<dbReference type="InterPro" id="IPR036661">
    <property type="entry name" value="Luciferase-like_sf"/>
</dbReference>
<feature type="binding site" evidence="6">
    <location>
        <position position="226"/>
    </location>
    <ligand>
        <name>FMN</name>
        <dbReference type="ChEBI" id="CHEBI:58210"/>
    </ligand>
</feature>
<accession>H1Y5B1</accession>
<dbReference type="GO" id="GO:0004497">
    <property type="term" value="F:monooxygenase activity"/>
    <property type="evidence" value="ECO:0007669"/>
    <property type="project" value="UniProtKB-KW"/>
</dbReference>
<evidence type="ECO:0000259" key="7">
    <source>
        <dbReference type="Pfam" id="PF00296"/>
    </source>
</evidence>
<keyword evidence="9" id="KW-1185">Reference proteome</keyword>
<evidence type="ECO:0000256" key="1">
    <source>
        <dbReference type="ARBA" id="ARBA00022630"/>
    </source>
</evidence>
<dbReference type="eggNOG" id="COG2141">
    <property type="taxonomic scope" value="Bacteria"/>
</dbReference>
<evidence type="ECO:0000256" key="6">
    <source>
        <dbReference type="PIRSR" id="PIRSR000337-1"/>
    </source>
</evidence>
<feature type="binding site" evidence="6">
    <location>
        <position position="102"/>
    </location>
    <ligand>
        <name>FMN</name>
        <dbReference type="ChEBI" id="CHEBI:58210"/>
    </ligand>
</feature>
<protein>
    <submittedName>
        <fullName evidence="8">FMN-dependent oxidoreductase, nitrilotriacetate monooxygenase family</fullName>
    </submittedName>
</protein>
<feature type="binding site" evidence="6">
    <location>
        <position position="152"/>
    </location>
    <ligand>
        <name>FMN</name>
        <dbReference type="ChEBI" id="CHEBI:58210"/>
    </ligand>
</feature>
<dbReference type="GO" id="GO:0016705">
    <property type="term" value="F:oxidoreductase activity, acting on paired donors, with incorporation or reduction of molecular oxygen"/>
    <property type="evidence" value="ECO:0007669"/>
    <property type="project" value="InterPro"/>
</dbReference>
<evidence type="ECO:0000256" key="3">
    <source>
        <dbReference type="ARBA" id="ARBA00023002"/>
    </source>
</evidence>
<dbReference type="HOGENOM" id="CLU_022256_1_2_10"/>
<keyword evidence="4 8" id="KW-0503">Monooxygenase</keyword>
<dbReference type="STRING" id="714943.Mucpa_4837"/>
<evidence type="ECO:0000256" key="2">
    <source>
        <dbReference type="ARBA" id="ARBA00022643"/>
    </source>
</evidence>
<dbReference type="OrthoDB" id="3265338at2"/>